<feature type="compositionally biased region" description="Gly residues" evidence="1">
    <location>
        <begin position="280"/>
        <end position="292"/>
    </location>
</feature>
<accession>A0A1B2HAZ5</accession>
<dbReference type="EMBL" id="CP016793">
    <property type="protein sequence ID" value="ANZ34866.1"/>
    <property type="molecule type" value="Genomic_DNA"/>
</dbReference>
<gene>
    <name evidence="3" type="ORF">BBK82_00990</name>
</gene>
<feature type="compositionally biased region" description="Low complexity" evidence="1">
    <location>
        <begin position="270"/>
        <end position="279"/>
    </location>
</feature>
<feature type="transmembrane region" description="Helical" evidence="2">
    <location>
        <begin position="176"/>
        <end position="194"/>
    </location>
</feature>
<reference evidence="3 4" key="1">
    <citation type="submission" date="2016-07" db="EMBL/GenBank/DDBJ databases">
        <title>Complete genome sequence of the Lentzea guizhouensis DHS C013.</title>
        <authorList>
            <person name="Cao C."/>
        </authorList>
    </citation>
    <scope>NUCLEOTIDE SEQUENCE [LARGE SCALE GENOMIC DNA]</scope>
    <source>
        <strain evidence="3 4">DHS C013</strain>
    </source>
</reference>
<keyword evidence="2" id="KW-1133">Transmembrane helix</keyword>
<evidence type="ECO:0000256" key="1">
    <source>
        <dbReference type="SAM" id="MobiDB-lite"/>
    </source>
</evidence>
<evidence type="ECO:0000256" key="2">
    <source>
        <dbReference type="SAM" id="Phobius"/>
    </source>
</evidence>
<evidence type="ECO:0008006" key="5">
    <source>
        <dbReference type="Google" id="ProtNLM"/>
    </source>
</evidence>
<name>A0A1B2HAZ5_9PSEU</name>
<dbReference type="STRING" id="1586287.BBK82_00990"/>
<proteinExistence type="predicted"/>
<protein>
    <recommendedName>
        <fullName evidence="5">TIGR04222 domain-containing membrane protein</fullName>
    </recommendedName>
</protein>
<keyword evidence="2" id="KW-0812">Transmembrane</keyword>
<sequence length="292" mass="30031">MVLVEPWGLSGPEFLQLYWIGLALAVLAAIVIRVRARAGGSQPVRTLDVDEIAYLAGGPRRVVETAVARLLTAGELRISRRGAVSATNSPQSRNHVDRAVLTDSQRYSNRTVSLMIPAVAKDIAVRAIGLRLQELGLVLSEEAVKRARRNGSALLWLLLAVGVVRWVNGIAIDANIGWLSVQLVITAVLIFFVLRRGKNLRTTTGDRVLDAARTAGGRATGSEDPALVGAAGLVALGGLTVYPDLAVRSSLLAAPAGTSSGYTGGSACSTSSSSCSSGSSCGGGGGCGGGGS</sequence>
<keyword evidence="2" id="KW-0472">Membrane</keyword>
<dbReference type="AlphaFoldDB" id="A0A1B2HAZ5"/>
<dbReference type="NCBIfam" id="TIGR04222">
    <property type="entry name" value="near_uncomplex"/>
    <property type="match status" value="1"/>
</dbReference>
<dbReference type="Proteomes" id="UP000093053">
    <property type="component" value="Chromosome"/>
</dbReference>
<evidence type="ECO:0000313" key="3">
    <source>
        <dbReference type="EMBL" id="ANZ34866.1"/>
    </source>
</evidence>
<feature type="region of interest" description="Disordered" evidence="1">
    <location>
        <begin position="270"/>
        <end position="292"/>
    </location>
</feature>
<evidence type="ECO:0000313" key="4">
    <source>
        <dbReference type="Proteomes" id="UP000093053"/>
    </source>
</evidence>
<keyword evidence="4" id="KW-1185">Reference proteome</keyword>
<feature type="transmembrane region" description="Helical" evidence="2">
    <location>
        <begin position="153"/>
        <end position="170"/>
    </location>
</feature>
<dbReference type="InterPro" id="IPR026467">
    <property type="entry name" value="Ser/Gly_Cys_C_dom"/>
</dbReference>
<dbReference type="KEGG" id="led:BBK82_00990"/>
<feature type="transmembrane region" description="Helical" evidence="2">
    <location>
        <begin position="17"/>
        <end position="36"/>
    </location>
</feature>
<organism evidence="3 4">
    <name type="scientific">Lentzea guizhouensis</name>
    <dbReference type="NCBI Taxonomy" id="1586287"/>
    <lineage>
        <taxon>Bacteria</taxon>
        <taxon>Bacillati</taxon>
        <taxon>Actinomycetota</taxon>
        <taxon>Actinomycetes</taxon>
        <taxon>Pseudonocardiales</taxon>
        <taxon>Pseudonocardiaceae</taxon>
        <taxon>Lentzea</taxon>
    </lineage>
</organism>